<keyword evidence="4 10" id="KW-0812">Transmembrane</keyword>
<keyword evidence="11" id="KW-0732">Signal</keyword>
<feature type="transmembrane region" description="Helical" evidence="10">
    <location>
        <begin position="824"/>
        <end position="845"/>
    </location>
</feature>
<dbReference type="PANTHER" id="PTHR11562:SF84">
    <property type="entry name" value="LD05335P"/>
    <property type="match status" value="1"/>
</dbReference>
<evidence type="ECO:0000256" key="9">
    <source>
        <dbReference type="SAM" id="MobiDB-lite"/>
    </source>
</evidence>
<evidence type="ECO:0000256" key="6">
    <source>
        <dbReference type="ARBA" id="ARBA00022989"/>
    </source>
</evidence>
<feature type="transmembrane region" description="Helical" evidence="10">
    <location>
        <begin position="755"/>
        <end position="773"/>
    </location>
</feature>
<dbReference type="GO" id="GO:0005385">
    <property type="term" value="F:zinc ion transmembrane transporter activity"/>
    <property type="evidence" value="ECO:0007669"/>
    <property type="project" value="TreeGrafter"/>
</dbReference>
<dbReference type="NCBIfam" id="TIGR01297">
    <property type="entry name" value="CDF"/>
    <property type="match status" value="1"/>
</dbReference>
<dbReference type="Pfam" id="PF16916">
    <property type="entry name" value="ZT_dimer"/>
    <property type="match status" value="1"/>
</dbReference>
<feature type="region of interest" description="Disordered" evidence="9">
    <location>
        <begin position="637"/>
        <end position="702"/>
    </location>
</feature>
<dbReference type="Gene3D" id="1.20.1510.10">
    <property type="entry name" value="Cation efflux protein transmembrane domain"/>
    <property type="match status" value="1"/>
</dbReference>
<keyword evidence="5" id="KW-0862">Zinc</keyword>
<dbReference type="InterPro" id="IPR058533">
    <property type="entry name" value="Cation_efflux_TM"/>
</dbReference>
<dbReference type="AlphaFoldDB" id="A0A9D4P2S3"/>
<evidence type="ECO:0000256" key="8">
    <source>
        <dbReference type="ARBA" id="ARBA00023136"/>
    </source>
</evidence>
<protein>
    <submittedName>
        <fullName evidence="14">Zinc transporter 2-like</fullName>
    </submittedName>
</protein>
<reference evidence="14" key="1">
    <citation type="submission" date="2020-06" db="EMBL/GenBank/DDBJ databases">
        <authorList>
            <person name="Ji K."/>
            <person name="Li J."/>
        </authorList>
    </citation>
    <scope>NUCLEOTIDE SEQUENCE</scope>
    <source>
        <strain evidence="14">JKM2019</strain>
        <tissue evidence="14">Whole body</tissue>
    </source>
</reference>
<feature type="transmembrane region" description="Helical" evidence="10">
    <location>
        <begin position="723"/>
        <end position="743"/>
    </location>
</feature>
<feature type="compositionally biased region" description="Acidic residues" evidence="9">
    <location>
        <begin position="666"/>
        <end position="680"/>
    </location>
</feature>
<proteinExistence type="inferred from homology"/>
<dbReference type="SUPFAM" id="SSF161111">
    <property type="entry name" value="Cation efflux protein transmembrane domain-like"/>
    <property type="match status" value="1"/>
</dbReference>
<feature type="domain" description="Cation efflux protein cytoplasmic" evidence="13">
    <location>
        <begin position="940"/>
        <end position="1028"/>
    </location>
</feature>
<keyword evidence="6 10" id="KW-1133">Transmembrane helix</keyword>
<sequence length="1045" mass="120269">MSQRFIVIIVLTTIIDAAMAAKELGWSPLSNDADDFIPSGQKYLNNTIGISMTSNGNDGDGGFINQIIHNKTENQIYLIRYEDNVYHHHEINHTISLNNGYLFRLQRMDNKLVSLISDDLFKLSKNEKTMMNNNKTNKSSIAKIYASIIETSDFGRIFYAFKTYDSQYYYSIFYSEKQQKRWPHLFQTMMTTYPHPHHFILISGVNHIYVIVYESLKQNLRFYYIDLSSSVKQEKPKLQIIGHLNIEFTTKSLYITTRQSNYDENYRAERMIFLSYDYGFIIMQKHGLKDLVLISSSNQTVLLVDSYIIHTKRKKFQFKILKFNEYFKLYESPNSWQIAKIKPKLPTTITKDDVKIKKNPIGKNMKMMTTTTTTTLMINKSPSSSLSESKWSNSLKTKLNQEKTLLIVLLSIILTLLFMICIATTLYKNRLKSLPSSLQIHPFVKDSSSSPPPLSTTTTIALFSSPTPQPRPQFRLLSKNNNQESIRKIIYRYRHKNHPRKQQVIVVNKNYVNETDVIDHSNQTNTTTKATGVFNNGIYSSSKENSKHHDESDRLLIDFDPNLNNKFPSSSSSMIATTTATTTTTLNNCQIIESENENVISKNSDHQIMMMSPSTSTMAIIPMENVVDQNTEKMMIKKNNMNNKQKRKKSKDSMKKQKQNSFEYQTMDDEEVSNDDDDYDNSSNRTLSARNEKQIPPSLSKHCHDIEMDRDQQRFARQVMMKLVIGLIMCTIFMLIEFIGGYLSHSLAIFTDAAHLFSDLISFAISLFAVYLAQKPPTRSKSFGYLRLEVIGVLFSVFLIWFLTGLLVYFAIQRIVSNEFEIDSMTMLTVSLIGLAINLVMWLVLSSQSTCCCCGNHDDEKEMEGQGSISHQHQHQHQHQHNHNHQHGHSHVNMNVRAAILHIIGDLIQSIGVLIASIIIHFRPEWKLADPICTLLFPKEYSYEQVIQMLSEQIPGVKNVHSLHIWSLTHGRNALAVHLTVEAETMNNHHGDDDDDDGHNLFESIRNQAETLIRRELRISQTTIQIENHQPEFIRDCSHCNGPET</sequence>
<dbReference type="InterPro" id="IPR027469">
    <property type="entry name" value="Cation_efflux_TMD_sf"/>
</dbReference>
<keyword evidence="5" id="KW-0864">Zinc transport</keyword>
<gene>
    <name evidence="14" type="ORF">HUG17_9574</name>
</gene>
<feature type="chain" id="PRO_5038494708" evidence="11">
    <location>
        <begin position="21"/>
        <end position="1045"/>
    </location>
</feature>
<evidence type="ECO:0000256" key="3">
    <source>
        <dbReference type="ARBA" id="ARBA00022448"/>
    </source>
</evidence>
<feature type="transmembrane region" description="Helical" evidence="10">
    <location>
        <begin position="405"/>
        <end position="427"/>
    </location>
</feature>
<feature type="signal peptide" evidence="11">
    <location>
        <begin position="1"/>
        <end position="20"/>
    </location>
</feature>
<organism evidence="14">
    <name type="scientific">Dermatophagoides farinae</name>
    <name type="common">American house dust mite</name>
    <dbReference type="NCBI Taxonomy" id="6954"/>
    <lineage>
        <taxon>Eukaryota</taxon>
        <taxon>Metazoa</taxon>
        <taxon>Ecdysozoa</taxon>
        <taxon>Arthropoda</taxon>
        <taxon>Chelicerata</taxon>
        <taxon>Arachnida</taxon>
        <taxon>Acari</taxon>
        <taxon>Acariformes</taxon>
        <taxon>Sarcoptiformes</taxon>
        <taxon>Astigmata</taxon>
        <taxon>Psoroptidia</taxon>
        <taxon>Analgoidea</taxon>
        <taxon>Pyroglyphidae</taxon>
        <taxon>Dermatophagoidinae</taxon>
        <taxon>Dermatophagoides</taxon>
    </lineage>
</organism>
<feature type="compositionally biased region" description="Basic residues" evidence="9">
    <location>
        <begin position="872"/>
        <end position="888"/>
    </location>
</feature>
<evidence type="ECO:0000256" key="2">
    <source>
        <dbReference type="ARBA" id="ARBA00008873"/>
    </source>
</evidence>
<keyword evidence="3" id="KW-0813">Transport</keyword>
<feature type="region of interest" description="Disordered" evidence="9">
    <location>
        <begin position="863"/>
        <end position="888"/>
    </location>
</feature>
<name>A0A9D4P2S3_DERFA</name>
<evidence type="ECO:0000256" key="5">
    <source>
        <dbReference type="ARBA" id="ARBA00022906"/>
    </source>
</evidence>
<dbReference type="GO" id="GO:0005886">
    <property type="term" value="C:plasma membrane"/>
    <property type="evidence" value="ECO:0007669"/>
    <property type="project" value="TreeGrafter"/>
</dbReference>
<reference evidence="14" key="2">
    <citation type="journal article" date="2021" name="World Allergy Organ. J.">
        <title>Chromosome-level assembly of Dermatophagoides farinae genome and transcriptome reveals two novel allergens Der f 37 and Der f 39.</title>
        <authorList>
            <person name="Chen J."/>
            <person name="Cai Z."/>
            <person name="Fan D."/>
            <person name="Hu J."/>
            <person name="Hou Y."/>
            <person name="He Y."/>
            <person name="Zhang Z."/>
            <person name="Zhao Z."/>
            <person name="Gao P."/>
            <person name="Hu W."/>
            <person name="Sun J."/>
            <person name="Li J."/>
            <person name="Ji K."/>
        </authorList>
    </citation>
    <scope>NUCLEOTIDE SEQUENCE</scope>
    <source>
        <strain evidence="14">JKM2019</strain>
    </source>
</reference>
<evidence type="ECO:0000256" key="1">
    <source>
        <dbReference type="ARBA" id="ARBA00004141"/>
    </source>
</evidence>
<evidence type="ECO:0000256" key="4">
    <source>
        <dbReference type="ARBA" id="ARBA00022692"/>
    </source>
</evidence>
<evidence type="ECO:0000259" key="13">
    <source>
        <dbReference type="Pfam" id="PF16916"/>
    </source>
</evidence>
<dbReference type="InterPro" id="IPR027470">
    <property type="entry name" value="Cation_efflux_CTD"/>
</dbReference>
<evidence type="ECO:0000313" key="14">
    <source>
        <dbReference type="EMBL" id="KAH7642883.1"/>
    </source>
</evidence>
<dbReference type="InterPro" id="IPR050681">
    <property type="entry name" value="CDF/SLC30A"/>
</dbReference>
<feature type="transmembrane region" description="Helical" evidence="10">
    <location>
        <begin position="899"/>
        <end position="922"/>
    </location>
</feature>
<evidence type="ECO:0000256" key="11">
    <source>
        <dbReference type="SAM" id="SignalP"/>
    </source>
</evidence>
<keyword evidence="8 10" id="KW-0472">Membrane</keyword>
<feature type="domain" description="Cation efflux protein transmembrane" evidence="12">
    <location>
        <begin position="723"/>
        <end position="936"/>
    </location>
</feature>
<comment type="similarity">
    <text evidence="2">Belongs to the cation diffusion facilitator (CDF) transporter (TC 2.A.4) family. SLC30A subfamily.</text>
</comment>
<accession>A0A9D4P2S3</accession>
<evidence type="ECO:0000259" key="12">
    <source>
        <dbReference type="Pfam" id="PF01545"/>
    </source>
</evidence>
<dbReference type="Proteomes" id="UP000828236">
    <property type="component" value="Unassembled WGS sequence"/>
</dbReference>
<feature type="transmembrane region" description="Helical" evidence="10">
    <location>
        <begin position="785"/>
        <end position="812"/>
    </location>
</feature>
<comment type="caution">
    <text evidence="14">The sequence shown here is derived from an EMBL/GenBank/DDBJ whole genome shotgun (WGS) entry which is preliminary data.</text>
</comment>
<dbReference type="Pfam" id="PF01545">
    <property type="entry name" value="Cation_efflux"/>
    <property type="match status" value="1"/>
</dbReference>
<keyword evidence="7" id="KW-0406">Ion transport</keyword>
<dbReference type="PANTHER" id="PTHR11562">
    <property type="entry name" value="CATION EFFLUX PROTEIN/ ZINC TRANSPORTER"/>
    <property type="match status" value="1"/>
</dbReference>
<evidence type="ECO:0000256" key="7">
    <source>
        <dbReference type="ARBA" id="ARBA00023065"/>
    </source>
</evidence>
<dbReference type="EMBL" id="SDOV01000003">
    <property type="protein sequence ID" value="KAH7642883.1"/>
    <property type="molecule type" value="Genomic_DNA"/>
</dbReference>
<evidence type="ECO:0000256" key="10">
    <source>
        <dbReference type="SAM" id="Phobius"/>
    </source>
</evidence>
<comment type="subcellular location">
    <subcellularLocation>
        <location evidence="1">Membrane</location>
        <topology evidence="1">Multi-pass membrane protein</topology>
    </subcellularLocation>
</comment>
<dbReference type="InterPro" id="IPR002524">
    <property type="entry name" value="Cation_efflux"/>
</dbReference>